<accession>A0A5P1FUD0</accession>
<name>A0A5P1FUD0_ASPOF</name>
<dbReference type="GO" id="GO:0030687">
    <property type="term" value="C:preribosome, large subunit precursor"/>
    <property type="evidence" value="ECO:0007669"/>
    <property type="project" value="TreeGrafter"/>
</dbReference>
<dbReference type="GO" id="GO:0004519">
    <property type="term" value="F:endonuclease activity"/>
    <property type="evidence" value="ECO:0007669"/>
    <property type="project" value="InterPro"/>
</dbReference>
<proteinExistence type="predicted"/>
<sequence>MLLQMFRSQNCFTRSSLSIMGDNHLSSSVMLLARMIGDTSLTLKLKKLPLMATQHQDFEDESPFESTEKMLLQEEACIKEAKEMLELFKSELRNQDATNSTKSNPSDGIWSVAKSWTPCPIGMLPCSFSSAAVLPVVDEVVDISVTEDIETDTGNFVSDRVSSKRVSGEIAVENESGSKRLNEGRMRTGVCGYIISYGRYLFIFYLESSGCCASWVLFKTVCRSQGP</sequence>
<keyword evidence="2" id="KW-1185">Reference proteome</keyword>
<dbReference type="PANTHER" id="PTHR15002">
    <property type="entry name" value="RIBOSOMAL BIOGENESIS PROTEIN LAS1L"/>
    <property type="match status" value="1"/>
</dbReference>
<dbReference type="EMBL" id="CM007381">
    <property type="protein sequence ID" value="ONK81945.1"/>
    <property type="molecule type" value="Genomic_DNA"/>
</dbReference>
<dbReference type="Proteomes" id="UP000243459">
    <property type="component" value="Chromosome 1"/>
</dbReference>
<dbReference type="GO" id="GO:0090730">
    <property type="term" value="C:Las1 complex"/>
    <property type="evidence" value="ECO:0007669"/>
    <property type="project" value="InterPro"/>
</dbReference>
<protein>
    <submittedName>
        <fullName evidence="1">Uncharacterized protein</fullName>
    </submittedName>
</protein>
<gene>
    <name evidence="1" type="ORF">A4U43_C01F34530</name>
</gene>
<dbReference type="GO" id="GO:0000460">
    <property type="term" value="P:maturation of 5.8S rRNA"/>
    <property type="evidence" value="ECO:0007669"/>
    <property type="project" value="TreeGrafter"/>
</dbReference>
<dbReference type="PANTHER" id="PTHR15002:SF0">
    <property type="entry name" value="RIBOSOMAL BIOGENESIS PROTEIN LAS1L"/>
    <property type="match status" value="1"/>
</dbReference>
<reference evidence="2" key="1">
    <citation type="journal article" date="2017" name="Nat. Commun.">
        <title>The asparagus genome sheds light on the origin and evolution of a young Y chromosome.</title>
        <authorList>
            <person name="Harkess A."/>
            <person name="Zhou J."/>
            <person name="Xu C."/>
            <person name="Bowers J.E."/>
            <person name="Van der Hulst R."/>
            <person name="Ayyampalayam S."/>
            <person name="Mercati F."/>
            <person name="Riccardi P."/>
            <person name="McKain M.R."/>
            <person name="Kakrana A."/>
            <person name="Tang H."/>
            <person name="Ray J."/>
            <person name="Groenendijk J."/>
            <person name="Arikit S."/>
            <person name="Mathioni S.M."/>
            <person name="Nakano M."/>
            <person name="Shan H."/>
            <person name="Telgmann-Rauber A."/>
            <person name="Kanno A."/>
            <person name="Yue Z."/>
            <person name="Chen H."/>
            <person name="Li W."/>
            <person name="Chen Y."/>
            <person name="Xu X."/>
            <person name="Zhang Y."/>
            <person name="Luo S."/>
            <person name="Chen H."/>
            <person name="Gao J."/>
            <person name="Mao Z."/>
            <person name="Pires J.C."/>
            <person name="Luo M."/>
            <person name="Kudrna D."/>
            <person name="Wing R.A."/>
            <person name="Meyers B.C."/>
            <person name="Yi K."/>
            <person name="Kong H."/>
            <person name="Lavrijsen P."/>
            <person name="Sunseri F."/>
            <person name="Falavigna A."/>
            <person name="Ye Y."/>
            <person name="Leebens-Mack J.H."/>
            <person name="Chen G."/>
        </authorList>
    </citation>
    <scope>NUCLEOTIDE SEQUENCE [LARGE SCALE GENOMIC DNA]</scope>
    <source>
        <strain evidence="2">cv. DH0086</strain>
    </source>
</reference>
<dbReference type="GO" id="GO:0000470">
    <property type="term" value="P:maturation of LSU-rRNA"/>
    <property type="evidence" value="ECO:0007669"/>
    <property type="project" value="TreeGrafter"/>
</dbReference>
<organism evidence="1 2">
    <name type="scientific">Asparagus officinalis</name>
    <name type="common">Garden asparagus</name>
    <dbReference type="NCBI Taxonomy" id="4686"/>
    <lineage>
        <taxon>Eukaryota</taxon>
        <taxon>Viridiplantae</taxon>
        <taxon>Streptophyta</taxon>
        <taxon>Embryophyta</taxon>
        <taxon>Tracheophyta</taxon>
        <taxon>Spermatophyta</taxon>
        <taxon>Magnoliopsida</taxon>
        <taxon>Liliopsida</taxon>
        <taxon>Asparagales</taxon>
        <taxon>Asparagaceae</taxon>
        <taxon>Asparagoideae</taxon>
        <taxon>Asparagus</taxon>
    </lineage>
</organism>
<evidence type="ECO:0000313" key="1">
    <source>
        <dbReference type="EMBL" id="ONK81945.1"/>
    </source>
</evidence>
<dbReference type="Gramene" id="ONK81945">
    <property type="protein sequence ID" value="ONK81945"/>
    <property type="gene ID" value="A4U43_C01F34530"/>
</dbReference>
<evidence type="ECO:0000313" key="2">
    <source>
        <dbReference type="Proteomes" id="UP000243459"/>
    </source>
</evidence>
<dbReference type="AlphaFoldDB" id="A0A5P1FUD0"/>
<dbReference type="InterPro" id="IPR007174">
    <property type="entry name" value="Las1"/>
</dbReference>